<dbReference type="AlphaFoldDB" id="A0A561BT40"/>
<sequence>MQNPSQTATARLALSYEACQLAETVRLAVPIQRDELGDRPAAALELAADVLAATARYLEAVVVYARMSGADWPRIAPQLGLSEGLTRIRYGTAETRFRGGTAAVPGDWWRTHLLREPLETALDLDDWVRRHSDEDTGTTPVSGPLSAEVSWA</sequence>
<protein>
    <submittedName>
        <fullName evidence="2">Uncharacterized protein</fullName>
    </submittedName>
</protein>
<accession>A0A561BT40</accession>
<evidence type="ECO:0000313" key="3">
    <source>
        <dbReference type="Proteomes" id="UP000318380"/>
    </source>
</evidence>
<dbReference type="Proteomes" id="UP000318380">
    <property type="component" value="Unassembled WGS sequence"/>
</dbReference>
<gene>
    <name evidence="2" type="ORF">FB561_3096</name>
</gene>
<name>A0A561BT40_9ACTN</name>
<organism evidence="2 3">
    <name type="scientific">Kribbella amoyensis</name>
    <dbReference type="NCBI Taxonomy" id="996641"/>
    <lineage>
        <taxon>Bacteria</taxon>
        <taxon>Bacillati</taxon>
        <taxon>Actinomycetota</taxon>
        <taxon>Actinomycetes</taxon>
        <taxon>Propionibacteriales</taxon>
        <taxon>Kribbellaceae</taxon>
        <taxon>Kribbella</taxon>
    </lineage>
</organism>
<dbReference type="EMBL" id="VIVK01000001">
    <property type="protein sequence ID" value="TWD81972.1"/>
    <property type="molecule type" value="Genomic_DNA"/>
</dbReference>
<dbReference type="RefSeq" id="WP_145807240.1">
    <property type="nucleotide sequence ID" value="NZ_VIVK01000001.1"/>
</dbReference>
<keyword evidence="3" id="KW-1185">Reference proteome</keyword>
<proteinExistence type="predicted"/>
<comment type="caution">
    <text evidence="2">The sequence shown here is derived from an EMBL/GenBank/DDBJ whole genome shotgun (WGS) entry which is preliminary data.</text>
</comment>
<evidence type="ECO:0000256" key="1">
    <source>
        <dbReference type="SAM" id="MobiDB-lite"/>
    </source>
</evidence>
<dbReference type="OrthoDB" id="3515437at2"/>
<feature type="region of interest" description="Disordered" evidence="1">
    <location>
        <begin position="133"/>
        <end position="152"/>
    </location>
</feature>
<reference evidence="2 3" key="1">
    <citation type="submission" date="2019-06" db="EMBL/GenBank/DDBJ databases">
        <title>Sequencing the genomes of 1000 actinobacteria strains.</title>
        <authorList>
            <person name="Klenk H.-P."/>
        </authorList>
    </citation>
    <scope>NUCLEOTIDE SEQUENCE [LARGE SCALE GENOMIC DNA]</scope>
    <source>
        <strain evidence="2 3">DSM 24683</strain>
    </source>
</reference>
<evidence type="ECO:0000313" key="2">
    <source>
        <dbReference type="EMBL" id="TWD81972.1"/>
    </source>
</evidence>